<dbReference type="EMBL" id="JBBKAJ010000039">
    <property type="protein sequence ID" value="MEJ8640132.1"/>
    <property type="molecule type" value="Genomic_DNA"/>
</dbReference>
<evidence type="ECO:0000313" key="2">
    <source>
        <dbReference type="Proteomes" id="UP001377168"/>
    </source>
</evidence>
<protein>
    <submittedName>
        <fullName evidence="1">Aminoglycoside phosphotransferase family protein</fullName>
    </submittedName>
</protein>
<gene>
    <name evidence="1" type="ORF">WKI67_43380</name>
</gene>
<keyword evidence="2" id="KW-1185">Reference proteome</keyword>
<dbReference type="Proteomes" id="UP001377168">
    <property type="component" value="Unassembled WGS sequence"/>
</dbReference>
<accession>A0ACC6Q8T3</accession>
<sequence>MAVDPKGWVGDRAYDCGTLTKSRSVVLAEQGDLSRGIDRTLDACTCAAEFDRERARRWAQLSAVQAAYGGRWRGFRRGRRGAEPARIIALVDELARTLTGL</sequence>
<proteinExistence type="predicted"/>
<name>A0ACC6Q8T3_9ACTN</name>
<organism evidence="1 2">
    <name type="scientific">Streptomyces achmelvichensis</name>
    <dbReference type="NCBI Taxonomy" id="3134111"/>
    <lineage>
        <taxon>Bacteria</taxon>
        <taxon>Bacillati</taxon>
        <taxon>Actinomycetota</taxon>
        <taxon>Actinomycetes</taxon>
        <taxon>Kitasatosporales</taxon>
        <taxon>Streptomycetaceae</taxon>
        <taxon>Streptomyces</taxon>
    </lineage>
</organism>
<comment type="caution">
    <text evidence="1">The sequence shown here is derived from an EMBL/GenBank/DDBJ whole genome shotgun (WGS) entry which is preliminary data.</text>
</comment>
<evidence type="ECO:0000313" key="1">
    <source>
        <dbReference type="EMBL" id="MEJ8640132.1"/>
    </source>
</evidence>
<reference evidence="1" key="1">
    <citation type="submission" date="2024-03" db="EMBL/GenBank/DDBJ databases">
        <title>Novel Streptomyces species of biotechnological and ecological value are a feature of Machair soil.</title>
        <authorList>
            <person name="Prole J.R."/>
            <person name="Goodfellow M."/>
            <person name="Allenby N."/>
            <person name="Ward A.C."/>
        </authorList>
    </citation>
    <scope>NUCLEOTIDE SEQUENCE</scope>
    <source>
        <strain evidence="1">MS2.AVA.5</strain>
    </source>
</reference>